<name>A0A419T2Z3_9FIRM</name>
<evidence type="ECO:0000256" key="6">
    <source>
        <dbReference type="SAM" id="Phobius"/>
    </source>
</evidence>
<organism evidence="7 8">
    <name type="scientific">Thermohalobacter berrensis</name>
    <dbReference type="NCBI Taxonomy" id="99594"/>
    <lineage>
        <taxon>Bacteria</taxon>
        <taxon>Bacillati</taxon>
        <taxon>Bacillota</taxon>
        <taxon>Tissierellia</taxon>
        <taxon>Tissierellales</taxon>
        <taxon>Thermohalobacteraceae</taxon>
        <taxon>Thermohalobacter</taxon>
    </lineage>
</organism>
<evidence type="ECO:0000256" key="1">
    <source>
        <dbReference type="ARBA" id="ARBA00004651"/>
    </source>
</evidence>
<feature type="transmembrane region" description="Helical" evidence="6">
    <location>
        <begin position="238"/>
        <end position="257"/>
    </location>
</feature>
<keyword evidence="5 6" id="KW-0472">Membrane</keyword>
<dbReference type="Pfam" id="PF02690">
    <property type="entry name" value="Na_Pi_cotrans"/>
    <property type="match status" value="2"/>
</dbReference>
<dbReference type="PANTHER" id="PTHR10010:SF46">
    <property type="entry name" value="SODIUM-DEPENDENT PHOSPHATE TRANSPORT PROTEIN 2B"/>
    <property type="match status" value="1"/>
</dbReference>
<feature type="transmembrane region" description="Helical" evidence="6">
    <location>
        <begin position="79"/>
        <end position="101"/>
    </location>
</feature>
<gene>
    <name evidence="7" type="ORF">BET03_12070</name>
</gene>
<sequence>MLIFFGVIGGLSLFLFGIKLMSSTFEDIVSLKVKNNLEKFTSNKLIGLLLGIVATALLQSSSASTLIVISLVHSNLINLYNAVPILMGANIGTTFTAQLIAFKLDDFIPYFFILAIILLPFYNKRKFRTLIRVILSLGIIFLGMRILENSISSTNINEKIIILIKNIETNKIAGIFLGFIITSIIQSSSTGIAILQVLASNLIIPVKTSIPILLGQNIGTCTDTFIGSLITNKKGKQAALIHIMFNILGVVIFYFLIDYLYSIVHGLSPENPSKQLANAHTIFNVSTTIILFPIYPLLIKISKKIIPD</sequence>
<accession>A0A419T2Z3</accession>
<keyword evidence="2" id="KW-1003">Cell membrane</keyword>
<evidence type="ECO:0000256" key="4">
    <source>
        <dbReference type="ARBA" id="ARBA00022989"/>
    </source>
</evidence>
<dbReference type="GO" id="GO:0044341">
    <property type="term" value="P:sodium-dependent phosphate transport"/>
    <property type="evidence" value="ECO:0007669"/>
    <property type="project" value="InterPro"/>
</dbReference>
<evidence type="ECO:0000313" key="7">
    <source>
        <dbReference type="EMBL" id="RKD31809.1"/>
    </source>
</evidence>
<comment type="caution">
    <text evidence="7">The sequence shown here is derived from an EMBL/GenBank/DDBJ whole genome shotgun (WGS) entry which is preliminary data.</text>
</comment>
<feature type="transmembrane region" description="Helical" evidence="6">
    <location>
        <begin position="172"/>
        <end position="199"/>
    </location>
</feature>
<feature type="transmembrane region" description="Helical" evidence="6">
    <location>
        <begin position="130"/>
        <end position="147"/>
    </location>
</feature>
<dbReference type="OrthoDB" id="9763003at2"/>
<dbReference type="GO" id="GO:0005886">
    <property type="term" value="C:plasma membrane"/>
    <property type="evidence" value="ECO:0007669"/>
    <property type="project" value="UniProtKB-SubCell"/>
</dbReference>
<dbReference type="InterPro" id="IPR003841">
    <property type="entry name" value="Na/Pi_transpt"/>
</dbReference>
<evidence type="ECO:0000256" key="3">
    <source>
        <dbReference type="ARBA" id="ARBA00022692"/>
    </source>
</evidence>
<dbReference type="Proteomes" id="UP000284177">
    <property type="component" value="Unassembled WGS sequence"/>
</dbReference>
<dbReference type="PANTHER" id="PTHR10010">
    <property type="entry name" value="SOLUTE CARRIER FAMILY 34 SODIUM PHOSPHATE , MEMBER 2-RELATED"/>
    <property type="match status" value="1"/>
</dbReference>
<keyword evidence="4 6" id="KW-1133">Transmembrane helix</keyword>
<dbReference type="AlphaFoldDB" id="A0A419T2Z3"/>
<reference evidence="7 8" key="1">
    <citation type="submission" date="2016-08" db="EMBL/GenBank/DDBJ databases">
        <title>Novel Firmicutes and Novel Genomes.</title>
        <authorList>
            <person name="Poppleton D.I."/>
            <person name="Gribaldo S."/>
        </authorList>
    </citation>
    <scope>NUCLEOTIDE SEQUENCE [LARGE SCALE GENOMIC DNA]</scope>
    <source>
        <strain evidence="7 8">CTT3</strain>
    </source>
</reference>
<proteinExistence type="predicted"/>
<keyword evidence="3 6" id="KW-0812">Transmembrane</keyword>
<protein>
    <submittedName>
        <fullName evidence="7">Sodium-dependent phosphate transporter</fullName>
    </submittedName>
</protein>
<evidence type="ECO:0000313" key="8">
    <source>
        <dbReference type="Proteomes" id="UP000284177"/>
    </source>
</evidence>
<feature type="transmembrane region" description="Helical" evidence="6">
    <location>
        <begin position="107"/>
        <end position="123"/>
    </location>
</feature>
<keyword evidence="8" id="KW-1185">Reference proteome</keyword>
<evidence type="ECO:0000256" key="2">
    <source>
        <dbReference type="ARBA" id="ARBA00022475"/>
    </source>
</evidence>
<comment type="subcellular location">
    <subcellularLocation>
        <location evidence="1">Cell membrane</location>
        <topology evidence="1">Multi-pass membrane protein</topology>
    </subcellularLocation>
</comment>
<dbReference type="GO" id="GO:0005436">
    <property type="term" value="F:sodium:phosphate symporter activity"/>
    <property type="evidence" value="ECO:0007669"/>
    <property type="project" value="InterPro"/>
</dbReference>
<dbReference type="EMBL" id="MCIB01000015">
    <property type="protein sequence ID" value="RKD31809.1"/>
    <property type="molecule type" value="Genomic_DNA"/>
</dbReference>
<feature type="transmembrane region" description="Helical" evidence="6">
    <location>
        <begin position="277"/>
        <end position="298"/>
    </location>
</feature>
<dbReference type="NCBIfam" id="NF037997">
    <property type="entry name" value="Na_Pi_symport"/>
    <property type="match status" value="1"/>
</dbReference>
<feature type="transmembrane region" description="Helical" evidence="6">
    <location>
        <begin position="46"/>
        <end position="72"/>
    </location>
</feature>
<evidence type="ECO:0000256" key="5">
    <source>
        <dbReference type="ARBA" id="ARBA00023136"/>
    </source>
</evidence>